<reference evidence="4 5" key="1">
    <citation type="journal article" date="2020" name="Cell">
        <title>Large-Scale Comparative Analyses of Tick Genomes Elucidate Their Genetic Diversity and Vector Capacities.</title>
        <authorList>
            <consortium name="Tick Genome and Microbiome Consortium (TIGMIC)"/>
            <person name="Jia N."/>
            <person name="Wang J."/>
            <person name="Shi W."/>
            <person name="Du L."/>
            <person name="Sun Y."/>
            <person name="Zhan W."/>
            <person name="Jiang J.F."/>
            <person name="Wang Q."/>
            <person name="Zhang B."/>
            <person name="Ji P."/>
            <person name="Bell-Sakyi L."/>
            <person name="Cui X.M."/>
            <person name="Yuan T.T."/>
            <person name="Jiang B.G."/>
            <person name="Yang W.F."/>
            <person name="Lam T.T."/>
            <person name="Chang Q.C."/>
            <person name="Ding S.J."/>
            <person name="Wang X.J."/>
            <person name="Zhu J.G."/>
            <person name="Ruan X.D."/>
            <person name="Zhao L."/>
            <person name="Wei J.T."/>
            <person name="Ye R.Z."/>
            <person name="Que T.C."/>
            <person name="Du C.H."/>
            <person name="Zhou Y.H."/>
            <person name="Cheng J.X."/>
            <person name="Dai P.F."/>
            <person name="Guo W.B."/>
            <person name="Han X.H."/>
            <person name="Huang E.J."/>
            <person name="Li L.F."/>
            <person name="Wei W."/>
            <person name="Gao Y.C."/>
            <person name="Liu J.Z."/>
            <person name="Shao H.Z."/>
            <person name="Wang X."/>
            <person name="Wang C.C."/>
            <person name="Yang T.C."/>
            <person name="Huo Q.B."/>
            <person name="Li W."/>
            <person name="Chen H.Y."/>
            <person name="Chen S.E."/>
            <person name="Zhou L.G."/>
            <person name="Ni X.B."/>
            <person name="Tian J.H."/>
            <person name="Sheng Y."/>
            <person name="Liu T."/>
            <person name="Pan Y.S."/>
            <person name="Xia L.Y."/>
            <person name="Li J."/>
            <person name="Zhao F."/>
            <person name="Cao W.C."/>
        </authorList>
    </citation>
    <scope>NUCLEOTIDE SEQUENCE [LARGE SCALE GENOMIC DNA]</scope>
    <source>
        <strain evidence="4">HaeL-2018</strain>
    </source>
</reference>
<dbReference type="PANTHER" id="PTHR45237:SF2">
    <property type="entry name" value="POSSIBLE PARA-NITROBENZYL ESTERASE"/>
    <property type="match status" value="1"/>
</dbReference>
<dbReference type="Pfam" id="PF00135">
    <property type="entry name" value="COesterase"/>
    <property type="match status" value="1"/>
</dbReference>
<evidence type="ECO:0000256" key="2">
    <source>
        <dbReference type="SAM" id="MobiDB-lite"/>
    </source>
</evidence>
<name>A0A9J6FNY4_HAELO</name>
<feature type="compositionally biased region" description="Basic and acidic residues" evidence="2">
    <location>
        <begin position="30"/>
        <end position="43"/>
    </location>
</feature>
<dbReference type="PANTHER" id="PTHR45237">
    <property type="entry name" value="POSSIBLE PARA-NITROBENZYL ESTERASE"/>
    <property type="match status" value="1"/>
</dbReference>
<feature type="compositionally biased region" description="Basic and acidic residues" evidence="2">
    <location>
        <begin position="153"/>
        <end position="166"/>
    </location>
</feature>
<comment type="caution">
    <text evidence="4">The sequence shown here is derived from an EMBL/GenBank/DDBJ whole genome shotgun (WGS) entry which is preliminary data.</text>
</comment>
<sequence>MDDKHKKAAVSPSTSSVAGKKRNKKRSKMPSKDPCIDAGKKEGQAGAKVKSPNKKAAVSPSKYGGTSPPVAVAGSEKSRKKPSKNQKDAGETAAKAVSALELSGPAGPKTSTPDAGAVVSSSKTDVTSAQSPEVAEEKPRAKPSKHIPTTSDDTTKGSRRTEKDTVELPGESEDAQEQSSDGPCVQPAPTSAVPVTAQIDAKGWRQPRRSACLPGEVLHHPSSFVTFCRQPSKNQDRIRSKLICSNGRSFASVFLGPRNILQSDTCKTAFCDTGVHHIGRVRRQKVSVDGVDVYRWLGIPYAESTAGRYRFRKPRQRIEKQRTMAQDPRPPCPQLVNHTVVGSEDCLHMNVWAPKGKSGSGLNRTLVLASVSYWFQRGSNNDPDWAELAAKGNSTLSYRLLMAVHCRQMSRYSLQQISG</sequence>
<evidence type="ECO:0000259" key="3">
    <source>
        <dbReference type="Pfam" id="PF00135"/>
    </source>
</evidence>
<keyword evidence="1" id="KW-0325">Glycoprotein</keyword>
<dbReference type="Proteomes" id="UP000821853">
    <property type="component" value="Chromosome 10"/>
</dbReference>
<feature type="region of interest" description="Disordered" evidence="2">
    <location>
        <begin position="1"/>
        <end position="192"/>
    </location>
</feature>
<dbReference type="VEuPathDB" id="VectorBase:HLOH_065524"/>
<feature type="compositionally biased region" description="Polar residues" evidence="2">
    <location>
        <begin position="109"/>
        <end position="131"/>
    </location>
</feature>
<organism evidence="4 5">
    <name type="scientific">Haemaphysalis longicornis</name>
    <name type="common">Bush tick</name>
    <dbReference type="NCBI Taxonomy" id="44386"/>
    <lineage>
        <taxon>Eukaryota</taxon>
        <taxon>Metazoa</taxon>
        <taxon>Ecdysozoa</taxon>
        <taxon>Arthropoda</taxon>
        <taxon>Chelicerata</taxon>
        <taxon>Arachnida</taxon>
        <taxon>Acari</taxon>
        <taxon>Parasitiformes</taxon>
        <taxon>Ixodida</taxon>
        <taxon>Ixodoidea</taxon>
        <taxon>Ixodidae</taxon>
        <taxon>Haemaphysalinae</taxon>
        <taxon>Haemaphysalis</taxon>
    </lineage>
</organism>
<proteinExistence type="predicted"/>
<dbReference type="InterPro" id="IPR029058">
    <property type="entry name" value="AB_hydrolase_fold"/>
</dbReference>
<dbReference type="AlphaFoldDB" id="A0A9J6FNY4"/>
<keyword evidence="5" id="KW-1185">Reference proteome</keyword>
<dbReference type="Gene3D" id="3.40.50.1820">
    <property type="entry name" value="alpha/beta hydrolase"/>
    <property type="match status" value="1"/>
</dbReference>
<evidence type="ECO:0000256" key="1">
    <source>
        <dbReference type="ARBA" id="ARBA00023180"/>
    </source>
</evidence>
<accession>A0A9J6FNY4</accession>
<feature type="compositionally biased region" description="Basic residues" evidence="2">
    <location>
        <begin position="19"/>
        <end position="29"/>
    </location>
</feature>
<dbReference type="EMBL" id="JABSTR010000002">
    <property type="protein sequence ID" value="KAH9363969.1"/>
    <property type="molecule type" value="Genomic_DNA"/>
</dbReference>
<dbReference type="SUPFAM" id="SSF53474">
    <property type="entry name" value="alpha/beta-Hydrolases"/>
    <property type="match status" value="1"/>
</dbReference>
<evidence type="ECO:0000313" key="4">
    <source>
        <dbReference type="EMBL" id="KAH9363969.1"/>
    </source>
</evidence>
<feature type="domain" description="Carboxylesterase type B" evidence="3">
    <location>
        <begin position="278"/>
        <end position="393"/>
    </location>
</feature>
<gene>
    <name evidence="4" type="ORF">HPB48_006067</name>
</gene>
<evidence type="ECO:0000313" key="5">
    <source>
        <dbReference type="Proteomes" id="UP000821853"/>
    </source>
</evidence>
<protein>
    <recommendedName>
        <fullName evidence="3">Carboxylesterase type B domain-containing protein</fullName>
    </recommendedName>
</protein>
<dbReference type="InterPro" id="IPR002018">
    <property type="entry name" value="CarbesteraseB"/>
</dbReference>
<dbReference type="OrthoDB" id="19653at2759"/>